<evidence type="ECO:0000256" key="7">
    <source>
        <dbReference type="SAM" id="Phobius"/>
    </source>
</evidence>
<name>A0A6J7DGL3_9ZZZZ</name>
<evidence type="ECO:0000256" key="2">
    <source>
        <dbReference type="ARBA" id="ARBA00022448"/>
    </source>
</evidence>
<keyword evidence="6 7" id="KW-0472">Membrane</keyword>
<organism evidence="9">
    <name type="scientific">freshwater metagenome</name>
    <dbReference type="NCBI Taxonomy" id="449393"/>
    <lineage>
        <taxon>unclassified sequences</taxon>
        <taxon>metagenomes</taxon>
        <taxon>ecological metagenomes</taxon>
    </lineage>
</organism>
<dbReference type="CDD" id="cd06261">
    <property type="entry name" value="TM_PBP2"/>
    <property type="match status" value="1"/>
</dbReference>
<evidence type="ECO:0000256" key="6">
    <source>
        <dbReference type="ARBA" id="ARBA00023136"/>
    </source>
</evidence>
<dbReference type="EMBL" id="CAFBLN010000019">
    <property type="protein sequence ID" value="CAB4868024.1"/>
    <property type="molecule type" value="Genomic_DNA"/>
</dbReference>
<reference evidence="9" key="1">
    <citation type="submission" date="2020-05" db="EMBL/GenBank/DDBJ databases">
        <authorList>
            <person name="Chiriac C."/>
            <person name="Salcher M."/>
            <person name="Ghai R."/>
            <person name="Kavagutti S V."/>
        </authorList>
    </citation>
    <scope>NUCLEOTIDE SEQUENCE</scope>
</reference>
<feature type="domain" description="ABC transmembrane type-1" evidence="8">
    <location>
        <begin position="98"/>
        <end position="310"/>
    </location>
</feature>
<accession>A0A6J7DGL3</accession>
<evidence type="ECO:0000256" key="4">
    <source>
        <dbReference type="ARBA" id="ARBA00022692"/>
    </source>
</evidence>
<comment type="subcellular location">
    <subcellularLocation>
        <location evidence="1">Cell membrane</location>
        <topology evidence="1">Multi-pass membrane protein</topology>
    </subcellularLocation>
</comment>
<dbReference type="SUPFAM" id="SSF161098">
    <property type="entry name" value="MetI-like"/>
    <property type="match status" value="1"/>
</dbReference>
<evidence type="ECO:0000256" key="1">
    <source>
        <dbReference type="ARBA" id="ARBA00004651"/>
    </source>
</evidence>
<feature type="transmembrane region" description="Helical" evidence="7">
    <location>
        <begin position="188"/>
        <end position="206"/>
    </location>
</feature>
<feature type="transmembrane region" description="Helical" evidence="7">
    <location>
        <begin position="245"/>
        <end position="267"/>
    </location>
</feature>
<feature type="transmembrane region" description="Helical" evidence="7">
    <location>
        <begin position="133"/>
        <end position="160"/>
    </location>
</feature>
<evidence type="ECO:0000256" key="3">
    <source>
        <dbReference type="ARBA" id="ARBA00022475"/>
    </source>
</evidence>
<dbReference type="GO" id="GO:0055085">
    <property type="term" value="P:transmembrane transport"/>
    <property type="evidence" value="ECO:0007669"/>
    <property type="project" value="InterPro"/>
</dbReference>
<dbReference type="AlphaFoldDB" id="A0A6J7DGL3"/>
<evidence type="ECO:0000256" key="5">
    <source>
        <dbReference type="ARBA" id="ARBA00022989"/>
    </source>
</evidence>
<feature type="transmembrane region" description="Helical" evidence="7">
    <location>
        <begin position="101"/>
        <end position="121"/>
    </location>
</feature>
<keyword evidence="5 7" id="KW-1133">Transmembrane helix</keyword>
<dbReference type="GO" id="GO:0005886">
    <property type="term" value="C:plasma membrane"/>
    <property type="evidence" value="ECO:0007669"/>
    <property type="project" value="UniProtKB-SubCell"/>
</dbReference>
<protein>
    <submittedName>
        <fullName evidence="9">Unannotated protein</fullName>
    </submittedName>
</protein>
<feature type="transmembrane region" description="Helical" evidence="7">
    <location>
        <begin position="12"/>
        <end position="30"/>
    </location>
</feature>
<feature type="transmembrane region" description="Helical" evidence="7">
    <location>
        <begin position="291"/>
        <end position="317"/>
    </location>
</feature>
<evidence type="ECO:0000313" key="9">
    <source>
        <dbReference type="EMBL" id="CAB4868024.1"/>
    </source>
</evidence>
<dbReference type="Gene3D" id="1.10.3720.10">
    <property type="entry name" value="MetI-like"/>
    <property type="match status" value="1"/>
</dbReference>
<dbReference type="PANTHER" id="PTHR43163:SF6">
    <property type="entry name" value="DIPEPTIDE TRANSPORT SYSTEM PERMEASE PROTEIN DPPB-RELATED"/>
    <property type="match status" value="1"/>
</dbReference>
<dbReference type="Pfam" id="PF19300">
    <property type="entry name" value="BPD_transp_1_N"/>
    <property type="match status" value="1"/>
</dbReference>
<gene>
    <name evidence="9" type="ORF">UFOPK3381_00633</name>
</gene>
<dbReference type="PROSITE" id="PS50928">
    <property type="entry name" value="ABC_TM1"/>
    <property type="match status" value="1"/>
</dbReference>
<keyword evidence="3" id="KW-1003">Cell membrane</keyword>
<keyword evidence="4 7" id="KW-0812">Transmembrane</keyword>
<proteinExistence type="predicted"/>
<keyword evidence="2" id="KW-0813">Transport</keyword>
<dbReference type="PANTHER" id="PTHR43163">
    <property type="entry name" value="DIPEPTIDE TRANSPORT SYSTEM PERMEASE PROTEIN DPPB-RELATED"/>
    <property type="match status" value="1"/>
</dbReference>
<dbReference type="InterPro" id="IPR045621">
    <property type="entry name" value="BPD_transp_1_N"/>
</dbReference>
<dbReference type="InterPro" id="IPR035906">
    <property type="entry name" value="MetI-like_sf"/>
</dbReference>
<dbReference type="InterPro" id="IPR000515">
    <property type="entry name" value="MetI-like"/>
</dbReference>
<dbReference type="Pfam" id="PF00528">
    <property type="entry name" value="BPD_transp_1"/>
    <property type="match status" value="1"/>
</dbReference>
<sequence length="326" mass="36211">MRQYLTRRLLQSAVVLLVVSFITFIIPALFHGTVARVILGPRATQADIASFNHAHFYDRHILYQYYQYMNGLFHGDFGHSVLRSTLNRPAWDILMPALPRTLWLAVFPLVLALLIAIPLGTTQAWRRNKPFDYIATFMSFTLYSTPAYLMSILLVTAFAINFEIFPGLIPSPTGDGIFDPLIFMIQNWRAFVLPVGILTLLSLAGFSRFTRGAVLDAIVQDYVRTARAKGAGNWRVLSRHVLRNALIPLVTLLGLSLPSLFAGALIVEEVFNYPGMGYITVSHTIGRDIPVVMAATLIIAISTVVGNLLADLALVVADPRIRIVSK</sequence>
<evidence type="ECO:0000259" key="8">
    <source>
        <dbReference type="PROSITE" id="PS50928"/>
    </source>
</evidence>